<comment type="caution">
    <text evidence="1">The sequence shown here is derived from an EMBL/GenBank/DDBJ whole genome shotgun (WGS) entry which is preliminary data.</text>
</comment>
<organism evidence="1 2">
    <name type="scientific">Levilinea saccharolytica</name>
    <dbReference type="NCBI Taxonomy" id="229921"/>
    <lineage>
        <taxon>Bacteria</taxon>
        <taxon>Bacillati</taxon>
        <taxon>Chloroflexota</taxon>
        <taxon>Anaerolineae</taxon>
        <taxon>Anaerolineales</taxon>
        <taxon>Anaerolineaceae</taxon>
        <taxon>Levilinea</taxon>
    </lineage>
</organism>
<dbReference type="AlphaFoldDB" id="A0A0P6XSH2"/>
<dbReference type="Proteomes" id="UP000050501">
    <property type="component" value="Unassembled WGS sequence"/>
</dbReference>
<dbReference type="STRING" id="229921.ADN01_17605"/>
<evidence type="ECO:0000313" key="1">
    <source>
        <dbReference type="EMBL" id="KPL75649.1"/>
    </source>
</evidence>
<dbReference type="RefSeq" id="WP_062417088.1">
    <property type="nucleotide sequence ID" value="NZ_DF967974.1"/>
</dbReference>
<dbReference type="EMBL" id="LGCM01000065">
    <property type="protein sequence ID" value="KPL75649.1"/>
    <property type="molecule type" value="Genomic_DNA"/>
</dbReference>
<keyword evidence="2" id="KW-1185">Reference proteome</keyword>
<evidence type="ECO:0000313" key="2">
    <source>
        <dbReference type="Proteomes" id="UP000050501"/>
    </source>
</evidence>
<proteinExistence type="predicted"/>
<sequence>MSERVECHSGYEYAERPLALVWQDERLEIEEIEAQWRIPGGKCFRVRTAPPAGESAPRRFELFYGELYDEWRIHPL</sequence>
<accession>A0A0P6XSH2</accession>
<reference evidence="1 2" key="1">
    <citation type="submission" date="2015-07" db="EMBL/GenBank/DDBJ databases">
        <title>Genome sequence of Levilinea saccharolytica DSM 16555.</title>
        <authorList>
            <person name="Hemp J."/>
            <person name="Ward L.M."/>
            <person name="Pace L.A."/>
            <person name="Fischer W.W."/>
        </authorList>
    </citation>
    <scope>NUCLEOTIDE SEQUENCE [LARGE SCALE GENOMIC DNA]</scope>
    <source>
        <strain evidence="1 2">KIBI-1</strain>
    </source>
</reference>
<protein>
    <submittedName>
        <fullName evidence="1">Uncharacterized protein</fullName>
    </submittedName>
</protein>
<gene>
    <name evidence="1" type="ORF">ADN01_17605</name>
</gene>
<dbReference type="OrthoDB" id="164254at2"/>
<name>A0A0P6XSH2_9CHLR</name>